<evidence type="ECO:0000256" key="2">
    <source>
        <dbReference type="ARBA" id="ARBA00022723"/>
    </source>
</evidence>
<keyword evidence="7" id="KW-0496">Mitochondrion</keyword>
<protein>
    <recommendedName>
        <fullName evidence="6">C2H2-type domain-containing protein</fullName>
    </recommendedName>
</protein>
<evidence type="ECO:0000313" key="7">
    <source>
        <dbReference type="EMBL" id="SPQ97623.1"/>
    </source>
</evidence>
<dbReference type="GO" id="GO:0005634">
    <property type="term" value="C:nucleus"/>
    <property type="evidence" value="ECO:0007669"/>
    <property type="project" value="UniProtKB-SubCell"/>
</dbReference>
<comment type="subcellular location">
    <subcellularLocation>
        <location evidence="1">Nucleus</location>
    </subcellularLocation>
</comment>
<evidence type="ECO:0000256" key="4">
    <source>
        <dbReference type="ARBA" id="ARBA00022833"/>
    </source>
</evidence>
<dbReference type="SMART" id="SM00355">
    <property type="entry name" value="ZnF_C2H2"/>
    <property type="match status" value="2"/>
</dbReference>
<evidence type="ECO:0000256" key="5">
    <source>
        <dbReference type="ARBA" id="ARBA00023242"/>
    </source>
</evidence>
<evidence type="ECO:0000256" key="1">
    <source>
        <dbReference type="ARBA" id="ARBA00004123"/>
    </source>
</evidence>
<dbReference type="PANTHER" id="PTHR23215:SF0">
    <property type="entry name" value="BUB3-INTERACTING AND GLEBS MOTIF-CONTAINING PROTEIN ZNF207"/>
    <property type="match status" value="1"/>
</dbReference>
<dbReference type="SUPFAM" id="SSF57667">
    <property type="entry name" value="beta-beta-alpha zinc fingers"/>
    <property type="match status" value="1"/>
</dbReference>
<dbReference type="AlphaFoldDB" id="A0A3P3YBT1"/>
<feature type="domain" description="C2H2-type" evidence="6">
    <location>
        <begin position="37"/>
        <end position="58"/>
    </location>
</feature>
<dbReference type="InterPro" id="IPR036236">
    <property type="entry name" value="Znf_C2H2_sf"/>
</dbReference>
<accession>A0A3P3YBT1</accession>
<name>A0A3P3YBT1_PLABS</name>
<dbReference type="EMBL" id="OVEO01000008">
    <property type="protein sequence ID" value="SPQ97623.1"/>
    <property type="molecule type" value="Genomic_DNA"/>
</dbReference>
<dbReference type="Gene3D" id="3.30.160.60">
    <property type="entry name" value="Classic Zinc Finger"/>
    <property type="match status" value="1"/>
</dbReference>
<evidence type="ECO:0000259" key="6">
    <source>
        <dbReference type="PROSITE" id="PS00028"/>
    </source>
</evidence>
<evidence type="ECO:0000256" key="3">
    <source>
        <dbReference type="ARBA" id="ARBA00022771"/>
    </source>
</evidence>
<keyword evidence="3" id="KW-0863">Zinc-finger</keyword>
<keyword evidence="2" id="KW-0479">Metal-binding</keyword>
<dbReference type="Proteomes" id="UP000290189">
    <property type="component" value="Unassembled WGS sequence"/>
</dbReference>
<gene>
    <name evidence="7" type="ORF">PLBR_LOCUS4838</name>
</gene>
<dbReference type="CDD" id="cd20908">
    <property type="entry name" value="SUF4-like"/>
    <property type="match status" value="1"/>
</dbReference>
<dbReference type="GO" id="GO:0008270">
    <property type="term" value="F:zinc ion binding"/>
    <property type="evidence" value="ECO:0007669"/>
    <property type="project" value="UniProtKB-KW"/>
</dbReference>
<keyword evidence="4" id="KW-0862">Zinc</keyword>
<sequence>MGRKSKPKMKPFCYYCDRVFDDEMVLVTHQKAKHWKCQHCQKKLGSSHSLTVHVFQVHKETLKGVPNAKKGRDDLELAVFVRPAAA</sequence>
<evidence type="ECO:0000313" key="8">
    <source>
        <dbReference type="Proteomes" id="UP000290189"/>
    </source>
</evidence>
<reference evidence="7 8" key="1">
    <citation type="submission" date="2018-03" db="EMBL/GenBank/DDBJ databases">
        <authorList>
            <person name="Fogelqvist J."/>
        </authorList>
    </citation>
    <scope>NUCLEOTIDE SEQUENCE [LARGE SCALE GENOMIC DNA]</scope>
</reference>
<dbReference type="PROSITE" id="PS00028">
    <property type="entry name" value="ZINC_FINGER_C2H2_1"/>
    <property type="match status" value="1"/>
</dbReference>
<dbReference type="InterPro" id="IPR013087">
    <property type="entry name" value="Znf_C2H2_type"/>
</dbReference>
<keyword evidence="5" id="KW-0539">Nucleus</keyword>
<organism evidence="7 8">
    <name type="scientific">Plasmodiophora brassicae</name>
    <name type="common">Clubroot disease agent</name>
    <dbReference type="NCBI Taxonomy" id="37360"/>
    <lineage>
        <taxon>Eukaryota</taxon>
        <taxon>Sar</taxon>
        <taxon>Rhizaria</taxon>
        <taxon>Endomyxa</taxon>
        <taxon>Phytomyxea</taxon>
        <taxon>Plasmodiophorida</taxon>
        <taxon>Plasmodiophoridae</taxon>
        <taxon>Plasmodiophora</taxon>
    </lineage>
</organism>
<proteinExistence type="predicted"/>
<dbReference type="PANTHER" id="PTHR23215">
    <property type="entry name" value="ZINC FINGER PROTEIN 207"/>
    <property type="match status" value="1"/>
</dbReference>
<geneLocation type="mitochondrion" evidence="7"/>